<organism evidence="2 3">
    <name type="scientific">Pyxidicoccus fallax</name>
    <dbReference type="NCBI Taxonomy" id="394095"/>
    <lineage>
        <taxon>Bacteria</taxon>
        <taxon>Pseudomonadati</taxon>
        <taxon>Myxococcota</taxon>
        <taxon>Myxococcia</taxon>
        <taxon>Myxococcales</taxon>
        <taxon>Cystobacterineae</taxon>
        <taxon>Myxococcaceae</taxon>
        <taxon>Pyxidicoccus</taxon>
    </lineage>
</organism>
<keyword evidence="3" id="KW-1185">Reference proteome</keyword>
<dbReference type="InterPro" id="IPR014284">
    <property type="entry name" value="RNA_pol_sigma-70_dom"/>
</dbReference>
<sequence length="324" mass="35524">MGNGLGLVATLVTQARGRIAPPDDAAVLEGLLGHAWNASREKWPGVDLSAELFVRHLAERLPEVSPGSPLAPVLESLSLAELYLACACAQGLPLATRLFETHYLAKLPGMLGYLKQPSAALDDICQLTRVKLLVRTPESGPRINDYTGRGALMSWVRVTAVRIALKLQAADKPEPEEDVAELIEALPAPGRDAELDLIRQRHQAELRQAIRDAFSALSSDERHLLRLYFVDKLSTTELGALLRVNQSTVSRWLKSARQTVHDETRRHLRARLNLSAAGFQSFLDVLDSQLDLSISQLFGEEDRLAGERGLEARGGAEPGPVMKR</sequence>
<reference evidence="2 3" key="1">
    <citation type="submission" date="2020-04" db="EMBL/GenBank/DDBJ databases">
        <title>Draft genome of Pyxidicoccus fallax type strain.</title>
        <authorList>
            <person name="Whitworth D.E."/>
        </authorList>
    </citation>
    <scope>NUCLEOTIDE SEQUENCE [LARGE SCALE GENOMIC DNA]</scope>
    <source>
        <strain evidence="2 3">DSM 14698</strain>
    </source>
</reference>
<dbReference type="NCBIfam" id="TIGR02937">
    <property type="entry name" value="sigma70-ECF"/>
    <property type="match status" value="1"/>
</dbReference>
<comment type="caution">
    <text evidence="2">The sequence shown here is derived from an EMBL/GenBank/DDBJ whole genome shotgun (WGS) entry which is preliminary data.</text>
</comment>
<dbReference type="AlphaFoldDB" id="A0A848LCA4"/>
<dbReference type="CDD" id="cd06171">
    <property type="entry name" value="Sigma70_r4"/>
    <property type="match status" value="1"/>
</dbReference>
<dbReference type="GO" id="GO:0003700">
    <property type="term" value="F:DNA-binding transcription factor activity"/>
    <property type="evidence" value="ECO:0007669"/>
    <property type="project" value="InterPro"/>
</dbReference>
<dbReference type="EMBL" id="JABBJJ010000019">
    <property type="protein sequence ID" value="NMO14445.1"/>
    <property type="molecule type" value="Genomic_DNA"/>
</dbReference>
<name>A0A848LCA4_9BACT</name>
<dbReference type="InterPro" id="IPR007630">
    <property type="entry name" value="RNA_pol_sigma70_r4"/>
</dbReference>
<gene>
    <name evidence="2" type="ORF">HG543_06180</name>
</gene>
<dbReference type="NCBIfam" id="TIGR03001">
    <property type="entry name" value="Sig-70_gmx1"/>
    <property type="match status" value="1"/>
</dbReference>
<dbReference type="InterPro" id="IPR011745">
    <property type="entry name" value="RNA_pol_sigma70_MYXXA"/>
</dbReference>
<dbReference type="Gene3D" id="1.20.140.160">
    <property type="match status" value="1"/>
</dbReference>
<evidence type="ECO:0000313" key="3">
    <source>
        <dbReference type="Proteomes" id="UP000518300"/>
    </source>
</evidence>
<feature type="domain" description="RNA polymerase sigma-70 region 4" evidence="1">
    <location>
        <begin position="213"/>
        <end position="258"/>
    </location>
</feature>
<dbReference type="GO" id="GO:0006352">
    <property type="term" value="P:DNA-templated transcription initiation"/>
    <property type="evidence" value="ECO:0007669"/>
    <property type="project" value="InterPro"/>
</dbReference>
<proteinExistence type="predicted"/>
<dbReference type="Pfam" id="PF04545">
    <property type="entry name" value="Sigma70_r4"/>
    <property type="match status" value="1"/>
</dbReference>
<evidence type="ECO:0000259" key="1">
    <source>
        <dbReference type="Pfam" id="PF04545"/>
    </source>
</evidence>
<dbReference type="Proteomes" id="UP000518300">
    <property type="component" value="Unassembled WGS sequence"/>
</dbReference>
<evidence type="ECO:0000313" key="2">
    <source>
        <dbReference type="EMBL" id="NMO14445.1"/>
    </source>
</evidence>
<accession>A0A848LCA4</accession>
<protein>
    <submittedName>
        <fullName evidence="2">Sigma-70 family RNA polymerase sigma factor</fullName>
    </submittedName>
</protein>
<dbReference type="InterPro" id="IPR013324">
    <property type="entry name" value="RNA_pol_sigma_r3/r4-like"/>
</dbReference>
<dbReference type="SUPFAM" id="SSF88659">
    <property type="entry name" value="Sigma3 and sigma4 domains of RNA polymerase sigma factors"/>
    <property type="match status" value="1"/>
</dbReference>